<proteinExistence type="predicted"/>
<reference evidence="1" key="1">
    <citation type="journal article" date="2021" name="Environ. Microbiol.">
        <title>Gene family expansions and transcriptome signatures uncover fungal adaptations to wood decay.</title>
        <authorList>
            <person name="Hage H."/>
            <person name="Miyauchi S."/>
            <person name="Viragh M."/>
            <person name="Drula E."/>
            <person name="Min B."/>
            <person name="Chaduli D."/>
            <person name="Navarro D."/>
            <person name="Favel A."/>
            <person name="Norest M."/>
            <person name="Lesage-Meessen L."/>
            <person name="Balint B."/>
            <person name="Merenyi Z."/>
            <person name="de Eugenio L."/>
            <person name="Morin E."/>
            <person name="Martinez A.T."/>
            <person name="Baldrian P."/>
            <person name="Stursova M."/>
            <person name="Martinez M.J."/>
            <person name="Novotny C."/>
            <person name="Magnuson J.K."/>
            <person name="Spatafora J.W."/>
            <person name="Maurice S."/>
            <person name="Pangilinan J."/>
            <person name="Andreopoulos W."/>
            <person name="LaButti K."/>
            <person name="Hundley H."/>
            <person name="Na H."/>
            <person name="Kuo A."/>
            <person name="Barry K."/>
            <person name="Lipzen A."/>
            <person name="Henrissat B."/>
            <person name="Riley R."/>
            <person name="Ahrendt S."/>
            <person name="Nagy L.G."/>
            <person name="Grigoriev I.V."/>
            <person name="Martin F."/>
            <person name="Rosso M.N."/>
        </authorList>
    </citation>
    <scope>NUCLEOTIDE SEQUENCE</scope>
    <source>
        <strain evidence="1">CBS 384.51</strain>
    </source>
</reference>
<accession>A0ACB8TVA2</accession>
<evidence type="ECO:0000313" key="2">
    <source>
        <dbReference type="Proteomes" id="UP001055072"/>
    </source>
</evidence>
<name>A0ACB8TVA2_9APHY</name>
<gene>
    <name evidence="1" type="ORF">BDY19DRAFT_996328</name>
</gene>
<protein>
    <submittedName>
        <fullName evidence="1">Kinase-like domain-containing protein</fullName>
    </submittedName>
</protein>
<sequence length="662" mass="74720">MSKATPTGSSMRRNIPLSPLTIRTPKTNASSPAANAPTGPATSDDQFLTVGYDYGHDEQKTPLPSPRTPHASQAKNTIAFPTGPPSPSPVISFPAITEVKTPNNDRKSESNDPQELVVPSTNNIDGVKDKTPIQPTFAAAQLDTIPTLPIQRPPSPPLFESEYSILINAPGGCNNMEAFDGLRQDWLAYRAKYADYYEYLEELAREEYRARSRTTTSASESESSHRPSSSTSDSDELPLKERIAALAQARRKEPMEPKNTSRGAVTLCNDIRTETYSVTGMLGEGAYGRVMYAMSKEGEQVAIKVVHKAMIYRRFSGRRRVINELHALKHVTNADLSFVCPMLSAWDDDDNIYIVMPCLRENMLQRIEREPLTEDEVLLYSAEILHGVGNLHDVGIIHRDIKLENIVFDAHGHIALTDFGLSRITEENEELKDVRMYDVAGTTGYWAPEVVTVTAKHGYGWEADIWSMGMVFFEMATTRTTSFYHASTAAEIKRMMMLKDVPISEVKNSDLRDLLGLMLARDPKARWSVDWLREHKYYNDVSWMKVVTKDYEPPLPEYPKIDFRRTSAMRFSTFRSGKDKMIPNLKLTASGEIIHNRHALKSFLLDEEEPDTFGCSLNTEHRKALMSEFTRREGTIFRSRYAPTTDDTEDIPLEFIDLQRGR</sequence>
<organism evidence="1 2">
    <name type="scientific">Irpex rosettiformis</name>
    <dbReference type="NCBI Taxonomy" id="378272"/>
    <lineage>
        <taxon>Eukaryota</taxon>
        <taxon>Fungi</taxon>
        <taxon>Dikarya</taxon>
        <taxon>Basidiomycota</taxon>
        <taxon>Agaricomycotina</taxon>
        <taxon>Agaricomycetes</taxon>
        <taxon>Polyporales</taxon>
        <taxon>Irpicaceae</taxon>
        <taxon>Irpex</taxon>
    </lineage>
</organism>
<keyword evidence="2" id="KW-1185">Reference proteome</keyword>
<evidence type="ECO:0000313" key="1">
    <source>
        <dbReference type="EMBL" id="KAI0085891.1"/>
    </source>
</evidence>
<dbReference type="Proteomes" id="UP001055072">
    <property type="component" value="Unassembled WGS sequence"/>
</dbReference>
<dbReference type="EMBL" id="MU274927">
    <property type="protein sequence ID" value="KAI0085891.1"/>
    <property type="molecule type" value="Genomic_DNA"/>
</dbReference>
<comment type="caution">
    <text evidence="1">The sequence shown here is derived from an EMBL/GenBank/DDBJ whole genome shotgun (WGS) entry which is preliminary data.</text>
</comment>